<name>A0AAW1R1Y8_9CHLO</name>
<comment type="caution">
    <text evidence="2">The sequence shown here is derived from an EMBL/GenBank/DDBJ whole genome shotgun (WGS) entry which is preliminary data.</text>
</comment>
<feature type="region of interest" description="Disordered" evidence="1">
    <location>
        <begin position="109"/>
        <end position="138"/>
    </location>
</feature>
<evidence type="ECO:0000256" key="1">
    <source>
        <dbReference type="SAM" id="MobiDB-lite"/>
    </source>
</evidence>
<proteinExistence type="predicted"/>
<gene>
    <name evidence="2" type="ORF">WJX74_000891</name>
</gene>
<sequence>MKHLLAVGRPSKNKGFIAASACSNSFLPSAASRAQHHILPGLVAQLESDMTHPAPALAENPSADGKPARGLDKEPSSPPPLGSPPGQAEGPLPSLCKHLPLDYAEGSLSARHDSNGLPLTRHASAESNNRQAASLHASSKLAHTVSDISAEGADIAASRGTSQADLDKQSEQRPDPHGGSLHVQAAAVASAKAVPEAASAVAVKTSACPASASASSHQKADGMADGGLRLDEAAAALQGTCSSGAYPSGSSAIQCGSRETQGTQAGSWLGCQQEAAASPGLLEMLQLRFNLVETMAKASRTATDEIVKCRKLLRVVIRAVIREGLTADLQQASAAWQGNFGSEPAAGSARPLCSPAHNSDLVMNATMQTANADTGQAASASSWQQQQQEQTAATSTALASVDENLGIALREATATGEKEVAGRKDEIEACKK</sequence>
<keyword evidence="3" id="KW-1185">Reference proteome</keyword>
<feature type="compositionally biased region" description="Basic and acidic residues" evidence="1">
    <location>
        <begin position="66"/>
        <end position="75"/>
    </location>
</feature>
<evidence type="ECO:0000313" key="2">
    <source>
        <dbReference type="EMBL" id="KAK9827757.1"/>
    </source>
</evidence>
<evidence type="ECO:0000313" key="3">
    <source>
        <dbReference type="Proteomes" id="UP001438707"/>
    </source>
</evidence>
<dbReference type="Proteomes" id="UP001438707">
    <property type="component" value="Unassembled WGS sequence"/>
</dbReference>
<organism evidence="2 3">
    <name type="scientific">Apatococcus lobatus</name>
    <dbReference type="NCBI Taxonomy" id="904363"/>
    <lineage>
        <taxon>Eukaryota</taxon>
        <taxon>Viridiplantae</taxon>
        <taxon>Chlorophyta</taxon>
        <taxon>core chlorophytes</taxon>
        <taxon>Trebouxiophyceae</taxon>
        <taxon>Chlorellales</taxon>
        <taxon>Chlorellaceae</taxon>
        <taxon>Apatococcus</taxon>
    </lineage>
</organism>
<protein>
    <submittedName>
        <fullName evidence="2">Uncharacterized protein</fullName>
    </submittedName>
</protein>
<feature type="compositionally biased region" description="Low complexity" evidence="1">
    <location>
        <begin position="376"/>
        <end position="396"/>
    </location>
</feature>
<feature type="compositionally biased region" description="Basic and acidic residues" evidence="1">
    <location>
        <begin position="165"/>
        <end position="176"/>
    </location>
</feature>
<feature type="region of interest" description="Disordered" evidence="1">
    <location>
        <begin position="53"/>
        <end position="97"/>
    </location>
</feature>
<reference evidence="2 3" key="1">
    <citation type="journal article" date="2024" name="Nat. Commun.">
        <title>Phylogenomics reveals the evolutionary origins of lichenization in chlorophyte algae.</title>
        <authorList>
            <person name="Puginier C."/>
            <person name="Libourel C."/>
            <person name="Otte J."/>
            <person name="Skaloud P."/>
            <person name="Haon M."/>
            <person name="Grisel S."/>
            <person name="Petersen M."/>
            <person name="Berrin J.G."/>
            <person name="Delaux P.M."/>
            <person name="Dal Grande F."/>
            <person name="Keller J."/>
        </authorList>
    </citation>
    <scope>NUCLEOTIDE SEQUENCE [LARGE SCALE GENOMIC DNA]</scope>
    <source>
        <strain evidence="2 3">SAG 2145</strain>
    </source>
</reference>
<feature type="region of interest" description="Disordered" evidence="1">
    <location>
        <begin position="372"/>
        <end position="396"/>
    </location>
</feature>
<feature type="region of interest" description="Disordered" evidence="1">
    <location>
        <begin position="157"/>
        <end position="184"/>
    </location>
</feature>
<dbReference type="AlphaFoldDB" id="A0AAW1R1Y8"/>
<accession>A0AAW1R1Y8</accession>
<dbReference type="EMBL" id="JALJOS010000017">
    <property type="protein sequence ID" value="KAK9827757.1"/>
    <property type="molecule type" value="Genomic_DNA"/>
</dbReference>